<feature type="transmembrane region" description="Helical" evidence="1">
    <location>
        <begin position="79"/>
        <end position="99"/>
    </location>
</feature>
<geneLocation type="mitochondrion" evidence="2"/>
<organism evidence="2">
    <name type="scientific">Macrocheles glaber</name>
    <dbReference type="NCBI Taxonomy" id="99226"/>
    <lineage>
        <taxon>Eukaryota</taxon>
        <taxon>Metazoa</taxon>
        <taxon>Ecdysozoa</taxon>
        <taxon>Arthropoda</taxon>
        <taxon>Chelicerata</taxon>
        <taxon>Arachnida</taxon>
        <taxon>Acari</taxon>
        <taxon>Parasitiformes</taxon>
        <taxon>Mesostigmata</taxon>
        <taxon>Gamasina</taxon>
        <taxon>Eviphidoidea</taxon>
        <taxon>Macrochelidae</taxon>
        <taxon>Macrocheles</taxon>
    </lineage>
</organism>
<feature type="transmembrane region" description="Helical" evidence="1">
    <location>
        <begin position="47"/>
        <end position="67"/>
    </location>
</feature>
<keyword evidence="2" id="KW-0496">Mitochondrion</keyword>
<keyword evidence="1" id="KW-1133">Transmembrane helix</keyword>
<keyword evidence="1" id="KW-0472">Membrane</keyword>
<keyword evidence="1" id="KW-0812">Transmembrane</keyword>
<evidence type="ECO:0000313" key="2">
    <source>
        <dbReference type="EMBL" id="QHQ98521.1"/>
    </source>
</evidence>
<protein>
    <submittedName>
        <fullName evidence="2">NADH dehydrogenase subunit 6</fullName>
    </submittedName>
</protein>
<dbReference type="EMBL" id="MK270525">
    <property type="protein sequence ID" value="QHQ98521.1"/>
    <property type="molecule type" value="Genomic_DNA"/>
</dbReference>
<proteinExistence type="predicted"/>
<sequence length="155" mass="18091">MTVQLTSLIFMFFNVIFITSTSAVNQLIQLMVILMLTCYMTSLYNLWISYMLMFAMISGLLVLFAYVASLSPTYNMSNFMKLILLMNIIFVLTCNKMFYKYFNFKMDMNVPNFLITFLSNDKMSILLYGIFYLLMAMLLLLEVISNCKSSLRTKL</sequence>
<name>A0A6B9WGZ3_9ACAR</name>
<dbReference type="AlphaFoldDB" id="A0A6B9WGZ3"/>
<evidence type="ECO:0000256" key="1">
    <source>
        <dbReference type="SAM" id="Phobius"/>
    </source>
</evidence>
<reference evidence="2" key="1">
    <citation type="journal article" date="2019" name="Zool. Scr.">
        <title>Mitochondrial genome reorganization characterizes various lineages of mesostigmatid mites (Acari: Parasitiformes).</title>
        <authorList>
            <person name="Li W.-N."/>
            <person name="Shao R."/>
            <person name="Zhang Q."/>
            <person name="Deng W."/>
            <person name="Xue X.-F."/>
        </authorList>
    </citation>
    <scope>NUCLEOTIDE SEQUENCE</scope>
</reference>
<gene>
    <name evidence="2" type="primary">nad6</name>
</gene>
<accession>A0A6B9WGZ3</accession>
<feature type="transmembrane region" description="Helical" evidence="1">
    <location>
        <begin position="125"/>
        <end position="144"/>
    </location>
</feature>
<feature type="transmembrane region" description="Helical" evidence="1">
    <location>
        <begin position="12"/>
        <end position="35"/>
    </location>
</feature>